<dbReference type="RefSeq" id="WP_014139125.1">
    <property type="nucleotide sequence ID" value="NC_016109.1"/>
</dbReference>
<evidence type="ECO:0000313" key="1">
    <source>
        <dbReference type="EMBL" id="BAJ31829.1"/>
    </source>
</evidence>
<dbReference type="EMBL" id="AP010968">
    <property type="protein sequence ID" value="BAJ31829.1"/>
    <property type="molecule type" value="Genomic_DNA"/>
</dbReference>
<dbReference type="eggNOG" id="ENOG50320WX">
    <property type="taxonomic scope" value="Bacteria"/>
</dbReference>
<gene>
    <name evidence="1" type="ordered locus">KSE_60630</name>
</gene>
<sequence>MDHDTAPTRAEQVRLYLDTLRARMNPAEFRVLGRILPGAVASLATPDTDHFIDVPDEDRPHLTSEVEDELLAVLSIVATGTMEHHIVDLGDGATTALDTGAAADPEAVRRMRDWAARQRDQRDGRIPVEQD</sequence>
<proteinExistence type="predicted"/>
<organism evidence="1 2">
    <name type="scientific">Kitasatospora setae (strain ATCC 33774 / DSM 43861 / JCM 3304 / KCC A-0304 / NBRC 14216 / KM-6054)</name>
    <name type="common">Streptomyces setae</name>
    <dbReference type="NCBI Taxonomy" id="452652"/>
    <lineage>
        <taxon>Bacteria</taxon>
        <taxon>Bacillati</taxon>
        <taxon>Actinomycetota</taxon>
        <taxon>Actinomycetes</taxon>
        <taxon>Kitasatosporales</taxon>
        <taxon>Streptomycetaceae</taxon>
        <taxon>Kitasatospora</taxon>
    </lineage>
</organism>
<dbReference type="AlphaFoldDB" id="E4N0Z5"/>
<name>E4N0Z5_KITSK</name>
<accession>E4N0Z5</accession>
<protein>
    <submittedName>
        <fullName evidence="1">Uncharacterized protein</fullName>
    </submittedName>
</protein>
<reference evidence="1 2" key="1">
    <citation type="journal article" date="2010" name="DNA Res.">
        <title>Genome sequence of Kitasatospora setae NBRC 14216T: an evolutionary snapshot of the family Streptomycetaceae.</title>
        <authorList>
            <person name="Ichikawa N."/>
            <person name="Oguchi A."/>
            <person name="Ikeda H."/>
            <person name="Ishikawa J."/>
            <person name="Kitani S."/>
            <person name="Watanabe Y."/>
            <person name="Nakamura S."/>
            <person name="Katano Y."/>
            <person name="Kishi E."/>
            <person name="Sasagawa M."/>
            <person name="Ankai A."/>
            <person name="Fukui S."/>
            <person name="Hashimoto Y."/>
            <person name="Kamata S."/>
            <person name="Otoguro M."/>
            <person name="Tanikawa S."/>
            <person name="Nihira T."/>
            <person name="Horinouchi S."/>
            <person name="Ohnishi Y."/>
            <person name="Hayakawa M."/>
            <person name="Kuzuyama T."/>
            <person name="Arisawa A."/>
            <person name="Nomoto F."/>
            <person name="Miura H."/>
            <person name="Takahashi Y."/>
            <person name="Fujita N."/>
        </authorList>
    </citation>
    <scope>NUCLEOTIDE SEQUENCE [LARGE SCALE GENOMIC DNA]</scope>
    <source>
        <strain evidence="2">ATCC 33774 / DSM 43861 / JCM 3304 / KCC A-0304 / NBRC 14216 / KM-6054</strain>
    </source>
</reference>
<dbReference type="KEGG" id="ksk:KSE_60630"/>
<evidence type="ECO:0000313" key="2">
    <source>
        <dbReference type="Proteomes" id="UP000007076"/>
    </source>
</evidence>
<dbReference type="PATRIC" id="fig|452652.3.peg.6075"/>
<dbReference type="Proteomes" id="UP000007076">
    <property type="component" value="Chromosome"/>
</dbReference>
<dbReference type="STRING" id="452652.KSE_60630"/>
<dbReference type="HOGENOM" id="CLU_1924764_0_0_11"/>
<keyword evidence="2" id="KW-1185">Reference proteome</keyword>